<accession>A0A2U8FJG1</accession>
<comment type="similarity">
    <text evidence="2">Belongs to the CbiQ family.</text>
</comment>
<evidence type="ECO:0000313" key="9">
    <source>
        <dbReference type="Proteomes" id="UP000244920"/>
    </source>
</evidence>
<keyword evidence="3" id="KW-1003">Cell membrane</keyword>
<evidence type="ECO:0000256" key="4">
    <source>
        <dbReference type="ARBA" id="ARBA00022692"/>
    </source>
</evidence>
<comment type="subcellular location">
    <subcellularLocation>
        <location evidence="1">Membrane</location>
        <topology evidence="1">Multi-pass membrane protein</topology>
    </subcellularLocation>
</comment>
<evidence type="ECO:0000256" key="1">
    <source>
        <dbReference type="ARBA" id="ARBA00004141"/>
    </source>
</evidence>
<proteinExistence type="inferred from homology"/>
<dbReference type="CDD" id="cd16914">
    <property type="entry name" value="EcfT"/>
    <property type="match status" value="1"/>
</dbReference>
<feature type="transmembrane region" description="Helical" evidence="7">
    <location>
        <begin position="15"/>
        <end position="48"/>
    </location>
</feature>
<keyword evidence="5 7" id="KW-1133">Transmembrane helix</keyword>
<sequence length="203" mass="23313">MTEGQTRFLEPHYRLVYAFIFGIVASSIQSATFLLILTACIAAWVCFLHSHQPKHLLKRWLKFNLFSVLVWATLSWKIGTDGVELNTHGIALAKLITLRMNLIVLSVWLFLHHVTDTILVQAITKLPLPKKLKHLFILTVRYIALLSELNEKMDRAMKARGFQPKCNLYTIKVYSQRVALLLIHAMLKAEKAEMAMKARGFRV</sequence>
<dbReference type="KEGG" id="apor:DDU33_02710"/>
<dbReference type="AlphaFoldDB" id="A0A2U8FJG1"/>
<feature type="transmembrane region" description="Helical" evidence="7">
    <location>
        <begin position="60"/>
        <end position="78"/>
    </location>
</feature>
<evidence type="ECO:0000256" key="5">
    <source>
        <dbReference type="ARBA" id="ARBA00022989"/>
    </source>
</evidence>
<feature type="transmembrane region" description="Helical" evidence="7">
    <location>
        <begin position="90"/>
        <end position="111"/>
    </location>
</feature>
<dbReference type="InterPro" id="IPR003339">
    <property type="entry name" value="ABC/ECF_trnsptr_transmembrane"/>
</dbReference>
<organism evidence="8 9">
    <name type="scientific">Actinobacillus porcitonsillarum</name>
    <dbReference type="NCBI Taxonomy" id="189834"/>
    <lineage>
        <taxon>Bacteria</taxon>
        <taxon>Pseudomonadati</taxon>
        <taxon>Pseudomonadota</taxon>
        <taxon>Gammaproteobacteria</taxon>
        <taxon>Pasteurellales</taxon>
        <taxon>Pasteurellaceae</taxon>
        <taxon>Actinobacillus</taxon>
    </lineage>
</organism>
<evidence type="ECO:0000313" key="8">
    <source>
        <dbReference type="EMBL" id="AWI50474.1"/>
    </source>
</evidence>
<dbReference type="InterPro" id="IPR051611">
    <property type="entry name" value="ECF_transporter_component"/>
</dbReference>
<name>A0A2U8FJG1_9PAST</name>
<keyword evidence="9" id="KW-1185">Reference proteome</keyword>
<dbReference type="EMBL" id="CP029206">
    <property type="protein sequence ID" value="AWI50474.1"/>
    <property type="molecule type" value="Genomic_DNA"/>
</dbReference>
<dbReference type="RefSeq" id="WP_108922985.1">
    <property type="nucleotide sequence ID" value="NZ_CP029206.1"/>
</dbReference>
<protein>
    <submittedName>
        <fullName evidence="8">ABC transporter permease</fullName>
    </submittedName>
</protein>
<gene>
    <name evidence="8" type="ORF">DDU33_02710</name>
</gene>
<dbReference type="PANTHER" id="PTHR34857:SF2">
    <property type="entry name" value="SLL0384 PROTEIN"/>
    <property type="match status" value="1"/>
</dbReference>
<dbReference type="Proteomes" id="UP000244920">
    <property type="component" value="Chromosome"/>
</dbReference>
<dbReference type="Pfam" id="PF02361">
    <property type="entry name" value="CbiQ"/>
    <property type="match status" value="1"/>
</dbReference>
<reference evidence="9" key="1">
    <citation type="submission" date="2018-05" db="EMBL/GenBank/DDBJ databases">
        <title>Complete genome sequence of Actinobacillus porcitonsillarum reference strain 9953L55 (CCUG 46996).</title>
        <authorList>
            <person name="Dona V."/>
            <person name="Perreten V."/>
        </authorList>
    </citation>
    <scope>NUCLEOTIDE SEQUENCE [LARGE SCALE GENOMIC DNA]</scope>
    <source>
        <strain evidence="9">9953L55</strain>
    </source>
</reference>
<evidence type="ECO:0000256" key="3">
    <source>
        <dbReference type="ARBA" id="ARBA00022475"/>
    </source>
</evidence>
<dbReference type="PANTHER" id="PTHR34857">
    <property type="entry name" value="SLL0384 PROTEIN"/>
    <property type="match status" value="1"/>
</dbReference>
<evidence type="ECO:0000256" key="6">
    <source>
        <dbReference type="ARBA" id="ARBA00023136"/>
    </source>
</evidence>
<keyword evidence="4 7" id="KW-0812">Transmembrane</keyword>
<dbReference type="GO" id="GO:0005886">
    <property type="term" value="C:plasma membrane"/>
    <property type="evidence" value="ECO:0007669"/>
    <property type="project" value="UniProtKB-ARBA"/>
</dbReference>
<evidence type="ECO:0000256" key="7">
    <source>
        <dbReference type="SAM" id="Phobius"/>
    </source>
</evidence>
<keyword evidence="6 7" id="KW-0472">Membrane</keyword>
<evidence type="ECO:0000256" key="2">
    <source>
        <dbReference type="ARBA" id="ARBA00008564"/>
    </source>
</evidence>